<gene>
    <name evidence="2" type="ORF">DM826_10240</name>
</gene>
<feature type="domain" description="Glycosyltransferase 2-like" evidence="1">
    <location>
        <begin position="7"/>
        <end position="117"/>
    </location>
</feature>
<dbReference type="PANTHER" id="PTHR22916">
    <property type="entry name" value="GLYCOSYLTRANSFERASE"/>
    <property type="match status" value="1"/>
</dbReference>
<dbReference type="SUPFAM" id="SSF53448">
    <property type="entry name" value="Nucleotide-diphospho-sugar transferases"/>
    <property type="match status" value="1"/>
</dbReference>
<dbReference type="OrthoDB" id="46222at2157"/>
<protein>
    <submittedName>
        <fullName evidence="2">Glycosyltransferase family 2 protein</fullName>
    </submittedName>
</protein>
<proteinExistence type="predicted"/>
<evidence type="ECO:0000259" key="1">
    <source>
        <dbReference type="Pfam" id="PF00535"/>
    </source>
</evidence>
<dbReference type="RefSeq" id="WP_120103340.1">
    <property type="nucleotide sequence ID" value="NZ_QKNY01000018.1"/>
</dbReference>
<evidence type="ECO:0000313" key="3">
    <source>
        <dbReference type="Proteomes" id="UP000276588"/>
    </source>
</evidence>
<evidence type="ECO:0000313" key="2">
    <source>
        <dbReference type="EMBL" id="RJX42029.1"/>
    </source>
</evidence>
<keyword evidence="2" id="KW-0808">Transferase</keyword>
<dbReference type="EMBL" id="QKNY01000018">
    <property type="protein sequence ID" value="RJX42029.1"/>
    <property type="molecule type" value="Genomic_DNA"/>
</dbReference>
<comment type="caution">
    <text evidence="2">The sequence shown here is derived from an EMBL/GenBank/DDBJ whole genome shotgun (WGS) entry which is preliminary data.</text>
</comment>
<name>A0A3A6PKR2_9EURY</name>
<keyword evidence="3" id="KW-1185">Reference proteome</keyword>
<organism evidence="2 3">
    <name type="scientific">Halonotius aquaticus</name>
    <dbReference type="NCBI Taxonomy" id="2216978"/>
    <lineage>
        <taxon>Archaea</taxon>
        <taxon>Methanobacteriati</taxon>
        <taxon>Methanobacteriota</taxon>
        <taxon>Stenosarchaea group</taxon>
        <taxon>Halobacteria</taxon>
        <taxon>Halobacteriales</taxon>
        <taxon>Haloferacaceae</taxon>
        <taxon>Halonotius</taxon>
    </lineage>
</organism>
<accession>A0A3A6PKR2</accession>
<reference evidence="2 3" key="1">
    <citation type="submission" date="2018-06" db="EMBL/GenBank/DDBJ databases">
        <title>Halonotius sp. F13-13 a new haloarchaeeon isolated from a solar saltern from Isla Cristina, Huelva, Spain.</title>
        <authorList>
            <person name="Duran-Viseras A."/>
            <person name="Sanchez-Porro C."/>
            <person name="Ventosa A."/>
        </authorList>
    </citation>
    <scope>NUCLEOTIDE SEQUENCE [LARGE SCALE GENOMIC DNA]</scope>
    <source>
        <strain evidence="2 3">F13-13</strain>
    </source>
</reference>
<dbReference type="Proteomes" id="UP000276588">
    <property type="component" value="Unassembled WGS sequence"/>
</dbReference>
<dbReference type="Gene3D" id="3.90.550.10">
    <property type="entry name" value="Spore Coat Polysaccharide Biosynthesis Protein SpsA, Chain A"/>
    <property type="match status" value="1"/>
</dbReference>
<dbReference type="InterPro" id="IPR029044">
    <property type="entry name" value="Nucleotide-diphossugar_trans"/>
</dbReference>
<dbReference type="GO" id="GO:0016740">
    <property type="term" value="F:transferase activity"/>
    <property type="evidence" value="ECO:0007669"/>
    <property type="project" value="UniProtKB-KW"/>
</dbReference>
<dbReference type="InterPro" id="IPR001173">
    <property type="entry name" value="Glyco_trans_2-like"/>
</dbReference>
<dbReference type="AlphaFoldDB" id="A0A3A6PKR2"/>
<sequence>MTNPIYSIAVCNFNMADTLEPSLRSMVNQIPEDDYEVVVVDGGSTDGSRDILRSLEAEYPNLRAILDRADECNHLGGDRNISFEEARGEYVLESMDTDDCYFEGIVRDFVSIYHQIESVVDYPYFLSGTGINMAPRKLLLDVPYYDLGGAEDRDLYRRLFVRDTPLWIDHGPISEEIGYHMNWRDELRRDIHGKICDFQSGITLASALRWSLSHERHWILERNRGFILNTLKKPYDLFTHCYAYWKANGREHHDAPPSFERKGTLEQKIAEVKKTLPDLESAYGFEVDRESFSEAGYEAFVEYAEP</sequence>
<dbReference type="CDD" id="cd00761">
    <property type="entry name" value="Glyco_tranf_GTA_type"/>
    <property type="match status" value="1"/>
</dbReference>
<dbReference type="Pfam" id="PF00535">
    <property type="entry name" value="Glycos_transf_2"/>
    <property type="match status" value="1"/>
</dbReference>